<keyword evidence="1 2" id="KW-0998">Cell outer membrane</keyword>
<dbReference type="OrthoDB" id="9760225at2"/>
<keyword evidence="2" id="KW-0472">Membrane</keyword>
<proteinExistence type="inferred from homology"/>
<accession>A4BAJ3</accession>
<dbReference type="InterPro" id="IPR020889">
    <property type="entry name" value="LipoPS_assembly_LptD"/>
</dbReference>
<dbReference type="RefSeq" id="WP_008041570.1">
    <property type="nucleotide sequence ID" value="NZ_CH724149.1"/>
</dbReference>
<comment type="caution">
    <text evidence="2">Lacks conserved residue(s) required for the propagation of feature annotation.</text>
</comment>
<dbReference type="GO" id="GO:0015920">
    <property type="term" value="P:lipopolysaccharide transport"/>
    <property type="evidence" value="ECO:0007669"/>
    <property type="project" value="InterPro"/>
</dbReference>
<dbReference type="GO" id="GO:0009279">
    <property type="term" value="C:cell outer membrane"/>
    <property type="evidence" value="ECO:0007669"/>
    <property type="project" value="UniProtKB-SubCell"/>
</dbReference>
<comment type="caution">
    <text evidence="4">The sequence shown here is derived from an EMBL/GenBank/DDBJ whole genome shotgun (WGS) entry which is preliminary data.</text>
</comment>
<feature type="domain" description="LptD C-terminal" evidence="3">
    <location>
        <begin position="421"/>
        <end position="702"/>
    </location>
</feature>
<dbReference type="AlphaFoldDB" id="A4BAJ3"/>
<dbReference type="GO" id="GO:1990351">
    <property type="term" value="C:transporter complex"/>
    <property type="evidence" value="ECO:0007669"/>
    <property type="project" value="TreeGrafter"/>
</dbReference>
<sequence>MSSKLPVRHYLAITVIGFSLLSQALAESVVVSDWQPWSALPESEKQGVAPYCPGGFIAMPLQAETNPEQHFRFDQGQFNQDRSATLNGHVVIQGPNLASEANAVNYQPDGISTLSGEVNFRLPGVAFSSDEAEISIEGYYAQLKRAEFVLAEQDLHGQADSIERQSERRFRANDIAFTRCAPSSNAWRIRAARLDIDNEEQIARAWHSRVEVQNIPVLYLPYVSFPLNDQARTGFLIPTFGSGYYQEYYLHLAPNYDATLAANYVGQQGLYGHTEFRFLTEHHNGITNLGVSLTEPDSQDLDRDTRDYAFEHRQSGELTDWLGYDLQTRWVSHKDYDVEITPGANKEIEYNRTAVNLTAKTGQATSKAGVTYLTPVSDSSKLFDELQSRFSVKQSVYSLSILQENHWAHEGLTVAPASYELIRQPQITLGWAPGAILGNLQLNQTGQYSRFRRDLSDEQINALAGSERTLATETQRTDTNTRLTYPLQAGPVKLTPTVEGLYAFYRRDNETDLNVADTYGENSLHQASWRSSLDLSATLPWQSQSVEHRVKPRIYWAYSPFIEQNGPILDAEAEDNFTLFSRSRFTSVDRVGDLNRLSTQLAYEVSPIGQSYPAFSTSLRKGLKLSQERLTLTGVDAIDSNWQTEYSPWVMGAEVKPSDRLTLSASGDLDHEQTTFNRFDLNLDFRPSERVFANAHWEKTDDYHALSAGAYFPIRQNVALIGYGELATRDDQPEWRDYQPTQLLAGIDIDSCCWNIRFALLETSAAEDEDGAPVFLEQSTIAPYFEVTLKGIGAGAGTIENILERLDFGYAGRLFNSR</sequence>
<evidence type="ECO:0000313" key="5">
    <source>
        <dbReference type="Proteomes" id="UP000005953"/>
    </source>
</evidence>
<dbReference type="STRING" id="314283.MED297_10576"/>
<dbReference type="PANTHER" id="PTHR30189:SF1">
    <property type="entry name" value="LPS-ASSEMBLY PROTEIN LPTD"/>
    <property type="match status" value="1"/>
</dbReference>
<reference evidence="4 5" key="1">
    <citation type="submission" date="2006-02" db="EMBL/GenBank/DDBJ databases">
        <authorList>
            <person name="Pinhassi J."/>
            <person name="Pedros-Alio C."/>
            <person name="Ferriera S."/>
            <person name="Johnson J."/>
            <person name="Kravitz S."/>
            <person name="Halpern A."/>
            <person name="Remington K."/>
            <person name="Beeson K."/>
            <person name="Tran B."/>
            <person name="Rogers Y.-H."/>
            <person name="Friedman R."/>
            <person name="Venter J.C."/>
        </authorList>
    </citation>
    <scope>NUCLEOTIDE SEQUENCE [LARGE SCALE GENOMIC DNA]</scope>
    <source>
        <strain evidence="4 5">MED297</strain>
    </source>
</reference>
<dbReference type="HAMAP" id="MF_01411">
    <property type="entry name" value="LPS_assembly_LptD"/>
    <property type="match status" value="1"/>
</dbReference>
<comment type="function">
    <text evidence="2">Together with LptE, is involved in the assembly of lipopolysaccharide (LPS) at the surface of the outer membrane.</text>
</comment>
<dbReference type="EMBL" id="AAOE01000002">
    <property type="protein sequence ID" value="EAR10949.1"/>
    <property type="molecule type" value="Genomic_DNA"/>
</dbReference>
<comment type="subcellular location">
    <subcellularLocation>
        <location evidence="2">Cell outer membrane</location>
    </subcellularLocation>
</comment>
<keyword evidence="5" id="KW-1185">Reference proteome</keyword>
<dbReference type="Pfam" id="PF04453">
    <property type="entry name" value="LptD"/>
    <property type="match status" value="1"/>
</dbReference>
<keyword evidence="2" id="KW-0732">Signal</keyword>
<evidence type="ECO:0000256" key="1">
    <source>
        <dbReference type="ARBA" id="ARBA00023237"/>
    </source>
</evidence>
<dbReference type="InterPro" id="IPR007543">
    <property type="entry name" value="LptD_C"/>
</dbReference>
<comment type="subunit">
    <text evidence="2">Component of the lipopolysaccharide transport and assembly complex. Interacts with LptE and LptA.</text>
</comment>
<evidence type="ECO:0000259" key="3">
    <source>
        <dbReference type="Pfam" id="PF04453"/>
    </source>
</evidence>
<dbReference type="HOGENOM" id="CLU_009039_0_0_6"/>
<gene>
    <name evidence="2" type="primary">lptD</name>
    <name evidence="4" type="ORF">MED297_10576</name>
</gene>
<dbReference type="PANTHER" id="PTHR30189">
    <property type="entry name" value="LPS-ASSEMBLY PROTEIN"/>
    <property type="match status" value="1"/>
</dbReference>
<name>A4BAJ3_9GAMM</name>
<dbReference type="InterPro" id="IPR050218">
    <property type="entry name" value="LptD"/>
</dbReference>
<comment type="similarity">
    <text evidence="2">Belongs to the LptD family.</text>
</comment>
<organism evidence="4 5">
    <name type="scientific">Reinekea blandensis MED297</name>
    <dbReference type="NCBI Taxonomy" id="314283"/>
    <lineage>
        <taxon>Bacteria</taxon>
        <taxon>Pseudomonadati</taxon>
        <taxon>Pseudomonadota</taxon>
        <taxon>Gammaproteobacteria</taxon>
        <taxon>Oceanospirillales</taxon>
        <taxon>Saccharospirillaceae</taxon>
        <taxon>Reinekea</taxon>
    </lineage>
</organism>
<evidence type="ECO:0000313" key="4">
    <source>
        <dbReference type="EMBL" id="EAR10949.1"/>
    </source>
</evidence>
<protein>
    <recommendedName>
        <fullName evidence="2">LPS-assembly protein LptD</fullName>
    </recommendedName>
</protein>
<dbReference type="Proteomes" id="UP000005953">
    <property type="component" value="Unassembled WGS sequence"/>
</dbReference>
<dbReference type="GO" id="GO:0043165">
    <property type="term" value="P:Gram-negative-bacterium-type cell outer membrane assembly"/>
    <property type="evidence" value="ECO:0007669"/>
    <property type="project" value="UniProtKB-UniRule"/>
</dbReference>
<evidence type="ECO:0000256" key="2">
    <source>
        <dbReference type="HAMAP-Rule" id="MF_01411"/>
    </source>
</evidence>